<dbReference type="InterPro" id="IPR016195">
    <property type="entry name" value="Pol/histidinol_Pase-like"/>
</dbReference>
<reference evidence="4 5" key="1">
    <citation type="journal article" date="2016" name="Nat. Commun.">
        <title>Extremotolerant tardigrade genome and improved radiotolerance of human cultured cells by tardigrade-unique protein.</title>
        <authorList>
            <person name="Hashimoto T."/>
            <person name="Horikawa D.D."/>
            <person name="Saito Y."/>
            <person name="Kuwahara H."/>
            <person name="Kozuka-Hata H."/>
            <person name="Shin-I T."/>
            <person name="Minakuchi Y."/>
            <person name="Ohishi K."/>
            <person name="Motoyama A."/>
            <person name="Aizu T."/>
            <person name="Enomoto A."/>
            <person name="Kondo K."/>
            <person name="Tanaka S."/>
            <person name="Hara Y."/>
            <person name="Koshikawa S."/>
            <person name="Sagara H."/>
            <person name="Miura T."/>
            <person name="Yokobori S."/>
            <person name="Miyagawa K."/>
            <person name="Suzuki Y."/>
            <person name="Kubo T."/>
            <person name="Oyama M."/>
            <person name="Kohara Y."/>
            <person name="Fujiyama A."/>
            <person name="Arakawa K."/>
            <person name="Katayama T."/>
            <person name="Toyoda A."/>
            <person name="Kunieda T."/>
        </authorList>
    </citation>
    <scope>NUCLEOTIDE SEQUENCE [LARGE SCALE GENOMIC DNA]</scope>
    <source>
        <strain evidence="4 5">YOKOZUNA-1</strain>
    </source>
</reference>
<comment type="subcellular location">
    <subcellularLocation>
        <location evidence="1">Nucleus</location>
    </subcellularLocation>
</comment>
<evidence type="ECO:0000313" key="4">
    <source>
        <dbReference type="EMBL" id="GAU95987.1"/>
    </source>
</evidence>
<proteinExistence type="inferred from homology"/>
<organism evidence="4 5">
    <name type="scientific">Ramazzottius varieornatus</name>
    <name type="common">Water bear</name>
    <name type="synonym">Tardigrade</name>
    <dbReference type="NCBI Taxonomy" id="947166"/>
    <lineage>
        <taxon>Eukaryota</taxon>
        <taxon>Metazoa</taxon>
        <taxon>Ecdysozoa</taxon>
        <taxon>Tardigrada</taxon>
        <taxon>Eutardigrada</taxon>
        <taxon>Parachela</taxon>
        <taxon>Hypsibioidea</taxon>
        <taxon>Ramazzottiidae</taxon>
        <taxon>Ramazzottius</taxon>
    </lineage>
</organism>
<evidence type="ECO:0000256" key="3">
    <source>
        <dbReference type="ARBA" id="ARBA00022694"/>
    </source>
</evidence>
<keyword evidence="3" id="KW-0819">tRNA processing</keyword>
<gene>
    <name evidence="4" type="primary">RvY_07498-1</name>
    <name evidence="4" type="synonym">RvY_07498.1</name>
    <name evidence="4" type="ORF">RvY_07498</name>
</gene>
<protein>
    <submittedName>
        <fullName evidence="4">Uncharacterized protein</fullName>
    </submittedName>
</protein>
<dbReference type="PANTHER" id="PTHR13031">
    <property type="entry name" value="RIBONUCLEASE P SUBUNIT P30"/>
    <property type="match status" value="1"/>
</dbReference>
<dbReference type="Proteomes" id="UP000186922">
    <property type="component" value="Unassembled WGS sequence"/>
</dbReference>
<evidence type="ECO:0000256" key="1">
    <source>
        <dbReference type="ARBA" id="ARBA00004123"/>
    </source>
</evidence>
<accession>A0A1D1V8H2</accession>
<dbReference type="GO" id="GO:0003723">
    <property type="term" value="F:RNA binding"/>
    <property type="evidence" value="ECO:0007669"/>
    <property type="project" value="TreeGrafter"/>
</dbReference>
<dbReference type="STRING" id="947166.A0A1D1V8H2"/>
<dbReference type="EMBL" id="BDGG01000003">
    <property type="protein sequence ID" value="GAU95987.1"/>
    <property type="molecule type" value="Genomic_DNA"/>
</dbReference>
<dbReference type="GO" id="GO:0008033">
    <property type="term" value="P:tRNA processing"/>
    <property type="evidence" value="ECO:0007669"/>
    <property type="project" value="UniProtKB-KW"/>
</dbReference>
<comment type="caution">
    <text evidence="4">The sequence shown here is derived from an EMBL/GenBank/DDBJ whole genome shotgun (WGS) entry which is preliminary data.</text>
</comment>
<sequence length="268" mass="29751">MDKNAVDAVFDLFLQYVDEQQTNLLIREAASVGYAGAAITYCAAPDEFTVSTNKKDKSAREKPASFRFPLIPDEASLPKTPSGAPFKVFRRLSLVASDPRVFHDLQNHPTCKAFDIVSVSPTDDKMLQQAIDDANVDIIELDFTTRRCVSIKRKHARQVEANGKFFEVCYRGALESPETRGTFFTNCRRLVGDLNPGDSGKLPDVVVMSSGLADSYLLKSPTELGFVVDLFGFPRQFSQKMLSTSSWKALQNSLAKRRTAKNAVQILL</sequence>
<name>A0A1D1V8H2_RAMVA</name>
<evidence type="ECO:0000313" key="5">
    <source>
        <dbReference type="Proteomes" id="UP000186922"/>
    </source>
</evidence>
<evidence type="ECO:0000256" key="2">
    <source>
        <dbReference type="ARBA" id="ARBA00007331"/>
    </source>
</evidence>
<dbReference type="SUPFAM" id="SSF89550">
    <property type="entry name" value="PHP domain-like"/>
    <property type="match status" value="1"/>
</dbReference>
<dbReference type="GO" id="GO:0005655">
    <property type="term" value="C:nucleolar ribonuclease P complex"/>
    <property type="evidence" value="ECO:0007669"/>
    <property type="project" value="TreeGrafter"/>
</dbReference>
<dbReference type="PANTHER" id="PTHR13031:SF0">
    <property type="entry name" value="RIBONUCLEASE P PROTEIN SUBUNIT P30"/>
    <property type="match status" value="1"/>
</dbReference>
<dbReference type="OrthoDB" id="17948at2759"/>
<keyword evidence="5" id="KW-1185">Reference proteome</keyword>
<dbReference type="AlphaFoldDB" id="A0A1D1V8H2"/>
<dbReference type="InterPro" id="IPR002738">
    <property type="entry name" value="RNase_P_p30"/>
</dbReference>
<dbReference type="Pfam" id="PF01876">
    <property type="entry name" value="RNase_P_p30"/>
    <property type="match status" value="1"/>
</dbReference>
<comment type="similarity">
    <text evidence="2">Belongs to the eukaryotic/archaeal RNase P protein component 3 family.</text>
</comment>
<dbReference type="Gene3D" id="3.20.20.140">
    <property type="entry name" value="Metal-dependent hydrolases"/>
    <property type="match status" value="1"/>
</dbReference>